<keyword evidence="2" id="KW-1185">Reference proteome</keyword>
<protein>
    <submittedName>
        <fullName evidence="1">Uncharacterized protein</fullName>
    </submittedName>
</protein>
<dbReference type="Proteomes" id="UP000647587">
    <property type="component" value="Unassembled WGS sequence"/>
</dbReference>
<accession>A0ABQ2EZL0</accession>
<proteinExistence type="predicted"/>
<reference evidence="2" key="1">
    <citation type="journal article" date="2019" name="Int. J. Syst. Evol. Microbiol.">
        <title>The Global Catalogue of Microorganisms (GCM) 10K type strain sequencing project: providing services to taxonomists for standard genome sequencing and annotation.</title>
        <authorList>
            <consortium name="The Broad Institute Genomics Platform"/>
            <consortium name="The Broad Institute Genome Sequencing Center for Infectious Disease"/>
            <person name="Wu L."/>
            <person name="Ma J."/>
        </authorList>
    </citation>
    <scope>NUCLEOTIDE SEQUENCE [LARGE SCALE GENOMIC DNA]</scope>
    <source>
        <strain evidence="2">JCM 30331</strain>
    </source>
</reference>
<evidence type="ECO:0000313" key="1">
    <source>
        <dbReference type="EMBL" id="GGK34512.1"/>
    </source>
</evidence>
<sequence length="52" mass="5166">MFTPPGNLIFAASLRPATFTAALSATANATIHTIAILTSGPLTVTQGADGPP</sequence>
<evidence type="ECO:0000313" key="2">
    <source>
        <dbReference type="Proteomes" id="UP000647587"/>
    </source>
</evidence>
<dbReference type="EMBL" id="BMPP01000014">
    <property type="protein sequence ID" value="GGK34512.1"/>
    <property type="molecule type" value="Genomic_DNA"/>
</dbReference>
<organism evidence="1 2">
    <name type="scientific">Deinococcus malanensis</name>
    <dbReference type="NCBI Taxonomy" id="1706855"/>
    <lineage>
        <taxon>Bacteria</taxon>
        <taxon>Thermotogati</taxon>
        <taxon>Deinococcota</taxon>
        <taxon>Deinococci</taxon>
        <taxon>Deinococcales</taxon>
        <taxon>Deinococcaceae</taxon>
        <taxon>Deinococcus</taxon>
    </lineage>
</organism>
<name>A0ABQ2EZL0_9DEIO</name>
<gene>
    <name evidence="1" type="ORF">GCM10008955_30680</name>
</gene>
<comment type="caution">
    <text evidence="1">The sequence shown here is derived from an EMBL/GenBank/DDBJ whole genome shotgun (WGS) entry which is preliminary data.</text>
</comment>